<feature type="region of interest" description="Disordered" evidence="1">
    <location>
        <begin position="165"/>
        <end position="312"/>
    </location>
</feature>
<dbReference type="AlphaFoldDB" id="Q84VH5"/>
<accession>Q84VH5</accession>
<feature type="domain" description="Putative plant transposon protein" evidence="2">
    <location>
        <begin position="384"/>
        <end position="548"/>
    </location>
</feature>
<feature type="compositionally biased region" description="Polar residues" evidence="1">
    <location>
        <begin position="189"/>
        <end position="202"/>
    </location>
</feature>
<feature type="non-terminal residue" evidence="3">
    <location>
        <position position="1"/>
    </location>
</feature>
<feature type="compositionally biased region" description="Acidic residues" evidence="1">
    <location>
        <begin position="643"/>
        <end position="685"/>
    </location>
</feature>
<feature type="region of interest" description="Disordered" evidence="1">
    <location>
        <begin position="640"/>
        <end position="685"/>
    </location>
</feature>
<feature type="compositionally biased region" description="Basic residues" evidence="1">
    <location>
        <begin position="258"/>
        <end position="270"/>
    </location>
</feature>
<dbReference type="EMBL" id="AY205612">
    <property type="protein sequence ID" value="AAO73530.1"/>
    <property type="molecule type" value="Genomic_DNA"/>
</dbReference>
<evidence type="ECO:0000256" key="1">
    <source>
        <dbReference type="SAM" id="MobiDB-lite"/>
    </source>
</evidence>
<organism evidence="3">
    <name type="scientific">Glycine max</name>
    <name type="common">Soybean</name>
    <name type="synonym">Glycine hispida</name>
    <dbReference type="NCBI Taxonomy" id="3847"/>
    <lineage>
        <taxon>Eukaryota</taxon>
        <taxon>Viridiplantae</taxon>
        <taxon>Streptophyta</taxon>
        <taxon>Embryophyta</taxon>
        <taxon>Tracheophyta</taxon>
        <taxon>Spermatophyta</taxon>
        <taxon>Magnoliopsida</taxon>
        <taxon>eudicotyledons</taxon>
        <taxon>Gunneridae</taxon>
        <taxon>Pentapetalae</taxon>
        <taxon>rosids</taxon>
        <taxon>fabids</taxon>
        <taxon>Fabales</taxon>
        <taxon>Fabaceae</taxon>
        <taxon>Papilionoideae</taxon>
        <taxon>50 kb inversion clade</taxon>
        <taxon>NPAAA clade</taxon>
        <taxon>indigoferoid/millettioid clade</taxon>
        <taxon>Phaseoleae</taxon>
        <taxon>Glycine</taxon>
        <taxon>Glycine subgen. Soja</taxon>
    </lineage>
</organism>
<reference evidence="3" key="1">
    <citation type="journal article" date="2003" name="Mol. Biol. Evol.">
        <title>SIRE1, an endogenous retrovirus family from Glycine max, is highly homogeneous and evolutionarily young.</title>
        <authorList>
            <person name="Laten H.M."/>
            <person name="Havecker E.R."/>
            <person name="Farmer L.M."/>
            <person name="Voytas D.F."/>
        </authorList>
    </citation>
    <scope>NUCLEOTIDE SEQUENCE</scope>
</reference>
<proteinExistence type="predicted"/>
<feature type="region of interest" description="Disordered" evidence="1">
    <location>
        <begin position="123"/>
        <end position="148"/>
    </location>
</feature>
<feature type="compositionally biased region" description="Basic residues" evidence="1">
    <location>
        <begin position="288"/>
        <end position="300"/>
    </location>
</feature>
<dbReference type="InterPro" id="IPR046796">
    <property type="entry name" value="Transposase_32_dom"/>
</dbReference>
<sequence length="685" mass="75269">QLLLSERAQTSHLTLIARSLLSQNKFDRCFTRPSTFLIQTYIFVVISFSAYPNSSQRFTKSFQTLCFSMATSPKETSAPGSPSVPSSPSSTKAPSNQERPEFNIQPIQMIPGQAPVPEKLVPKRQQGVKISENPSLATSPREVDTEMDKKIRTIVSNILKDVSVPDADKDVPTSSTPNVSVPDAEKDVPTSSTPNAEVLSSPSKEDSTEEEDQATEETPAPRAPEPAPGDLIDLEEVESDEEPIANKLAPGIAERLQSRKGKTPIKRSGRIKTMAQKKSTPITPTTSRRSKVAIPSKKRKEISSSDSDDDVELDVPDIKRAKTSGKKVPGNVPDAPLDNISFHSIDNVERWKFVYQRRLALERELGRDALDCKEIMDLIKAAGLLKTVTKLGDCYESLVREFIVNIPSDITNRKSDEYQKVFVRGKCVRFSPAVINKYLGRPTDGVVDITVSEHQIAKEITAKQVQHWPKKGKLSAGKLSVKYAILHRIGAANWVPTNHTSTVATGLGKFLYAVGTKSKFNFGNYIFDQTVKHSESFAVKLPIAFPTVLCGIMLSQHPNILNYTDSVMKRESPLSLHYKLFEGTHVPDIVSTSGKAAASGAVSKDALIAELKDTCKVLEATIKATTEKKMELERLIKRLSDSGIDDGEAAEEEEEAAEEEEEAAEEEEDAAEDTESDDDDSEATP</sequence>
<evidence type="ECO:0000259" key="2">
    <source>
        <dbReference type="Pfam" id="PF20167"/>
    </source>
</evidence>
<feature type="compositionally biased region" description="Low complexity" evidence="1">
    <location>
        <begin position="77"/>
        <end position="95"/>
    </location>
</feature>
<name>Q84VH5_SOYBN</name>
<feature type="compositionally biased region" description="Acidic residues" evidence="1">
    <location>
        <begin position="232"/>
        <end position="243"/>
    </location>
</feature>
<dbReference type="Pfam" id="PF20167">
    <property type="entry name" value="Transposase_32"/>
    <property type="match status" value="1"/>
</dbReference>
<feature type="compositionally biased region" description="Low complexity" evidence="1">
    <location>
        <begin position="277"/>
        <end position="287"/>
    </location>
</feature>
<evidence type="ECO:0000313" key="3">
    <source>
        <dbReference type="EMBL" id="AAO73530.1"/>
    </source>
</evidence>
<feature type="region of interest" description="Disordered" evidence="1">
    <location>
        <begin position="72"/>
        <end position="98"/>
    </location>
</feature>
<protein>
    <submittedName>
        <fullName evidence="3">Envelope-like protein</fullName>
    </submittedName>
</protein>